<dbReference type="AlphaFoldDB" id="A0A1U7LU23"/>
<dbReference type="EMBL" id="LXFE01000248">
    <property type="protein sequence ID" value="OLL26042.1"/>
    <property type="molecule type" value="Genomic_DNA"/>
</dbReference>
<evidence type="ECO:0000313" key="2">
    <source>
        <dbReference type="EMBL" id="OLL26042.1"/>
    </source>
</evidence>
<gene>
    <name evidence="2" type="ORF">NEOLI_004068</name>
</gene>
<keyword evidence="1" id="KW-0732">Signal</keyword>
<reference evidence="2 3" key="1">
    <citation type="submission" date="2016-04" db="EMBL/GenBank/DDBJ databases">
        <title>Evolutionary innovation and constraint leading to complex multicellularity in the Ascomycota.</title>
        <authorList>
            <person name="Cisse O."/>
            <person name="Nguyen A."/>
            <person name="Hewitt D.A."/>
            <person name="Jedd G."/>
            <person name="Stajich J.E."/>
        </authorList>
    </citation>
    <scope>NUCLEOTIDE SEQUENCE [LARGE SCALE GENOMIC DNA]</scope>
    <source>
        <strain evidence="2 3">DAH-3</strain>
    </source>
</reference>
<comment type="caution">
    <text evidence="2">The sequence shown here is derived from an EMBL/GenBank/DDBJ whole genome shotgun (WGS) entry which is preliminary data.</text>
</comment>
<name>A0A1U7LU23_NEOID</name>
<evidence type="ECO:0000256" key="1">
    <source>
        <dbReference type="SAM" id="SignalP"/>
    </source>
</evidence>
<accession>A0A1U7LU23</accession>
<keyword evidence="3" id="KW-1185">Reference proteome</keyword>
<dbReference type="Proteomes" id="UP000186594">
    <property type="component" value="Unassembled WGS sequence"/>
</dbReference>
<evidence type="ECO:0000313" key="3">
    <source>
        <dbReference type="Proteomes" id="UP000186594"/>
    </source>
</evidence>
<evidence type="ECO:0008006" key="4">
    <source>
        <dbReference type="Google" id="ProtNLM"/>
    </source>
</evidence>
<organism evidence="2 3">
    <name type="scientific">Neolecta irregularis (strain DAH-3)</name>
    <dbReference type="NCBI Taxonomy" id="1198029"/>
    <lineage>
        <taxon>Eukaryota</taxon>
        <taxon>Fungi</taxon>
        <taxon>Dikarya</taxon>
        <taxon>Ascomycota</taxon>
        <taxon>Taphrinomycotina</taxon>
        <taxon>Neolectales</taxon>
        <taxon>Neolectaceae</taxon>
        <taxon>Neolecta</taxon>
    </lineage>
</organism>
<protein>
    <recommendedName>
        <fullName evidence="4">Cell wall protein RHD3</fullName>
    </recommendedName>
</protein>
<feature type="signal peptide" evidence="1">
    <location>
        <begin position="1"/>
        <end position="16"/>
    </location>
</feature>
<feature type="chain" id="PRO_5013002004" description="Cell wall protein RHD3" evidence="1">
    <location>
        <begin position="17"/>
        <end position="162"/>
    </location>
</feature>
<proteinExistence type="predicted"/>
<sequence length="162" mass="17440">MKFFIILASIASITFAQGLFKLKVAQDNTVYYFGTYYAGSQNGYDTLGLATITDQVTAPVLFSITNTVLELASVDSKPVAFLSPKPSDTNTFDVLFTIPVNGVPLQGFSASSNHDGTNDLHYGSKITTWLLSNGNLQYSASGSCPNESTSCHVVTVQVEYVE</sequence>